<dbReference type="Proteomes" id="UP001652628">
    <property type="component" value="Chromosome 2"/>
</dbReference>
<evidence type="ECO:0000313" key="3">
    <source>
        <dbReference type="RefSeq" id="XP_070854823.1"/>
    </source>
</evidence>
<accession>A0ABM4TXY8</accession>
<name>A0ABM4TXY8_DROSZ</name>
<feature type="compositionally biased region" description="Acidic residues" evidence="1">
    <location>
        <begin position="8"/>
        <end position="17"/>
    </location>
</feature>
<evidence type="ECO:0000256" key="1">
    <source>
        <dbReference type="SAM" id="MobiDB-lite"/>
    </source>
</evidence>
<feature type="compositionally biased region" description="Acidic residues" evidence="1">
    <location>
        <begin position="38"/>
        <end position="78"/>
    </location>
</feature>
<protein>
    <submittedName>
        <fullName evidence="3">Uncharacterized protein</fullName>
    </submittedName>
</protein>
<feature type="compositionally biased region" description="Basic and acidic residues" evidence="1">
    <location>
        <begin position="117"/>
        <end position="127"/>
    </location>
</feature>
<reference evidence="2" key="1">
    <citation type="submission" date="2025-05" db="UniProtKB">
        <authorList>
            <consortium name="RefSeq"/>
        </authorList>
    </citation>
    <scope>NUCLEOTIDE SEQUENCE [LARGE SCALE GENOMIC DNA]</scope>
</reference>
<reference evidence="3" key="2">
    <citation type="submission" date="2025-08" db="UniProtKB">
        <authorList>
            <consortium name="RefSeq"/>
        </authorList>
    </citation>
    <scope>IDENTIFICATION</scope>
</reference>
<feature type="region of interest" description="Disordered" evidence="1">
    <location>
        <begin position="1"/>
        <end position="134"/>
    </location>
</feature>
<keyword evidence="2" id="KW-1185">Reference proteome</keyword>
<feature type="compositionally biased region" description="Basic and acidic residues" evidence="1">
    <location>
        <begin position="18"/>
        <end position="32"/>
    </location>
</feature>
<evidence type="ECO:0000313" key="2">
    <source>
        <dbReference type="Proteomes" id="UP001652628"/>
    </source>
</evidence>
<gene>
    <name evidence="3" type="primary">LOC139354478</name>
</gene>
<proteinExistence type="predicted"/>
<sequence length="134" mass="15001">MEGHTMEEVIELSDSSDDTERFHHDLSNRDDWVAEGYDGGDSETSEGEGIEEDQVTDYGGQDEEETNDGAEFSDDQETEGAGKARFAGMLSPKPGETQRPTRPSATYHVEDDFSNASDHDERTDPRHYSRGRRP</sequence>
<dbReference type="RefSeq" id="XP_070854823.1">
    <property type="nucleotide sequence ID" value="XM_070998722.1"/>
</dbReference>
<dbReference type="GeneID" id="139354478"/>
<organism evidence="2 3">
    <name type="scientific">Drosophila suzukii</name>
    <name type="common">Spotted-wing drosophila fruit fly</name>
    <dbReference type="NCBI Taxonomy" id="28584"/>
    <lineage>
        <taxon>Eukaryota</taxon>
        <taxon>Metazoa</taxon>
        <taxon>Ecdysozoa</taxon>
        <taxon>Arthropoda</taxon>
        <taxon>Hexapoda</taxon>
        <taxon>Insecta</taxon>
        <taxon>Pterygota</taxon>
        <taxon>Neoptera</taxon>
        <taxon>Endopterygota</taxon>
        <taxon>Diptera</taxon>
        <taxon>Brachycera</taxon>
        <taxon>Muscomorpha</taxon>
        <taxon>Ephydroidea</taxon>
        <taxon>Drosophilidae</taxon>
        <taxon>Drosophila</taxon>
        <taxon>Sophophora</taxon>
    </lineage>
</organism>